<dbReference type="Gramene" id="KCW74389">
    <property type="protein sequence ID" value="KCW74389"/>
    <property type="gene ID" value="EUGRSUZ_E03070"/>
</dbReference>
<reference evidence="5" key="1">
    <citation type="submission" date="2013-07" db="EMBL/GenBank/DDBJ databases">
        <title>The genome of Eucalyptus grandis.</title>
        <authorList>
            <person name="Schmutz J."/>
            <person name="Hayes R."/>
            <person name="Myburg A."/>
            <person name="Tuskan G."/>
            <person name="Grattapaglia D."/>
            <person name="Rokhsar D.S."/>
        </authorList>
    </citation>
    <scope>NUCLEOTIDE SEQUENCE</scope>
    <source>
        <tissue evidence="5">Leaf extractions</tissue>
    </source>
</reference>
<dbReference type="InterPro" id="IPR019787">
    <property type="entry name" value="Znf_PHD-finger"/>
</dbReference>
<name>A0A059C8Y7_EUCGR</name>
<organism evidence="5">
    <name type="scientific">Eucalyptus grandis</name>
    <name type="common">Flooded gum</name>
    <dbReference type="NCBI Taxonomy" id="71139"/>
    <lineage>
        <taxon>Eukaryota</taxon>
        <taxon>Viridiplantae</taxon>
        <taxon>Streptophyta</taxon>
        <taxon>Embryophyta</taxon>
        <taxon>Tracheophyta</taxon>
        <taxon>Spermatophyta</taxon>
        <taxon>Magnoliopsida</taxon>
        <taxon>eudicotyledons</taxon>
        <taxon>Gunneridae</taxon>
        <taxon>Pentapetalae</taxon>
        <taxon>rosids</taxon>
        <taxon>malvids</taxon>
        <taxon>Myrtales</taxon>
        <taxon>Myrtaceae</taxon>
        <taxon>Myrtoideae</taxon>
        <taxon>Eucalypteae</taxon>
        <taxon>Eucalyptus</taxon>
    </lineage>
</organism>
<dbReference type="GO" id="GO:0008270">
    <property type="term" value="F:zinc ion binding"/>
    <property type="evidence" value="ECO:0007669"/>
    <property type="project" value="UniProtKB-KW"/>
</dbReference>
<dbReference type="EMBL" id="KK198757">
    <property type="protein sequence ID" value="KCW74390.1"/>
    <property type="molecule type" value="Genomic_DNA"/>
</dbReference>
<feature type="domain" description="Zinc finger PHD-type" evidence="4">
    <location>
        <begin position="47"/>
        <end position="99"/>
    </location>
</feature>
<keyword evidence="3" id="KW-0862">Zinc</keyword>
<dbReference type="AlphaFoldDB" id="A0A059C8Y7"/>
<dbReference type="InterPro" id="IPR011011">
    <property type="entry name" value="Znf_FYVE_PHD"/>
</dbReference>
<evidence type="ECO:0000256" key="1">
    <source>
        <dbReference type="ARBA" id="ARBA00022723"/>
    </source>
</evidence>
<keyword evidence="2" id="KW-0863">Zinc-finger</keyword>
<dbReference type="InterPro" id="IPR001965">
    <property type="entry name" value="Znf_PHD"/>
</dbReference>
<dbReference type="STRING" id="71139.A0A059C8Y7"/>
<gene>
    <name evidence="5" type="ORF">EUGRSUZ_E03070</name>
</gene>
<dbReference type="InterPro" id="IPR013083">
    <property type="entry name" value="Znf_RING/FYVE/PHD"/>
</dbReference>
<dbReference type="EMBL" id="KK198757">
    <property type="protein sequence ID" value="KCW74389.1"/>
    <property type="molecule type" value="Genomic_DNA"/>
</dbReference>
<accession>A0A059C8Y7</accession>
<evidence type="ECO:0000313" key="5">
    <source>
        <dbReference type="EMBL" id="KCW74390.1"/>
    </source>
</evidence>
<evidence type="ECO:0000256" key="2">
    <source>
        <dbReference type="ARBA" id="ARBA00022771"/>
    </source>
</evidence>
<sequence>MCSKVMQTCDSCSLIFPRRSMKKMEGPSGEAQILCRHCAKLLKSKQYCGICKKIWHHSDDGDWVCCDGCNVCLHADCANISSRLLKELRHSDYYCLDWRPRPLAKGQTYRNWSQKRSWWKTSKLLCLTRFLWCAMAWKGHIFQNFIYT</sequence>
<keyword evidence="1" id="KW-0479">Metal-binding</keyword>
<evidence type="ECO:0000259" key="4">
    <source>
        <dbReference type="SMART" id="SM00249"/>
    </source>
</evidence>
<protein>
    <recommendedName>
        <fullName evidence="4">Zinc finger PHD-type domain-containing protein</fullName>
    </recommendedName>
</protein>
<dbReference type="SMART" id="SM00249">
    <property type="entry name" value="PHD"/>
    <property type="match status" value="1"/>
</dbReference>
<dbReference type="Pfam" id="PF00628">
    <property type="entry name" value="PHD"/>
    <property type="match status" value="1"/>
</dbReference>
<dbReference type="SUPFAM" id="SSF57903">
    <property type="entry name" value="FYVE/PHD zinc finger"/>
    <property type="match status" value="1"/>
</dbReference>
<proteinExistence type="predicted"/>
<dbReference type="Gramene" id="KCW74390">
    <property type="protein sequence ID" value="KCW74390"/>
    <property type="gene ID" value="EUGRSUZ_E03070"/>
</dbReference>
<evidence type="ECO:0000256" key="3">
    <source>
        <dbReference type="ARBA" id="ARBA00022833"/>
    </source>
</evidence>
<dbReference type="Gene3D" id="3.30.40.10">
    <property type="entry name" value="Zinc/RING finger domain, C3HC4 (zinc finger)"/>
    <property type="match status" value="1"/>
</dbReference>